<dbReference type="Proteomes" id="UP000380386">
    <property type="component" value="Unassembled WGS sequence"/>
</dbReference>
<reference evidence="3 4" key="1">
    <citation type="journal article" date="2019" name="Syst. Appl. Microbiol.">
        <title>Polyphasic characterization of two novel Lactobacillus spp. isolated from blown salami packages: Description of Lactobacillus halodurans sp. nov. and Lactobacillus salsicarnum sp. nov.</title>
        <authorList>
            <person name="Schuster J.A."/>
            <person name="Klingl A."/>
            <person name="Vogel R.F."/>
            <person name="Ehrmann M.A."/>
        </authorList>
    </citation>
    <scope>NUCLEOTIDE SEQUENCE [LARGE SCALE GENOMIC DNA]</scope>
    <source>
        <strain evidence="3 4">TMW 1.2118</strain>
    </source>
</reference>
<protein>
    <submittedName>
        <fullName evidence="3">LytR family transcriptional regulator</fullName>
    </submittedName>
</protein>
<dbReference type="InterPro" id="IPR050922">
    <property type="entry name" value="LytR/CpsA/Psr_CW_biosynth"/>
</dbReference>
<dbReference type="EMBL" id="VDFM01000014">
    <property type="protein sequence ID" value="MQS53253.1"/>
    <property type="molecule type" value="Genomic_DNA"/>
</dbReference>
<proteinExistence type="inferred from homology"/>
<accession>A0A5P0ZJH8</accession>
<evidence type="ECO:0000313" key="3">
    <source>
        <dbReference type="EMBL" id="MQS53253.1"/>
    </source>
</evidence>
<dbReference type="PANTHER" id="PTHR33392:SF6">
    <property type="entry name" value="POLYISOPRENYL-TEICHOIC ACID--PEPTIDOGLYCAN TEICHOIC ACID TRANSFERASE TAGU"/>
    <property type="match status" value="1"/>
</dbReference>
<sequence>MNENALGAMNTSAESVSNKIDTDQPFSILLLGADTGADGRTDRGNSDTIMLVTVNPHKDKVSICSIPRDTMAEIADQKSPNVQKINAAYNIGTSPVAKDTVSNLLNVPVDYTVAINMEALEKTVNFVGGIDVNSNMKVSYDGITVPKGKSHLNGIEALTYSRMRYQDPNGDYGRQLRQQQILEQIVGKLKQPQYLFRLPQLLKSLGPDVNTDLTSTQIAEIPIRYHSTEKNVSSEQMKEKTAWINGSSYQVASTSVLQNTSNKLRASLNLPKANLNNTETKLNLMNSDFFSELNNTNYNTDGLDLTYYSDNTY</sequence>
<gene>
    <name evidence="3" type="ORF">FHL02_09500</name>
</gene>
<feature type="domain" description="Cell envelope-related transcriptional attenuator" evidence="2">
    <location>
        <begin position="45"/>
        <end position="190"/>
    </location>
</feature>
<dbReference type="InterPro" id="IPR004474">
    <property type="entry name" value="LytR_CpsA_psr"/>
</dbReference>
<evidence type="ECO:0000256" key="1">
    <source>
        <dbReference type="ARBA" id="ARBA00006068"/>
    </source>
</evidence>
<dbReference type="AlphaFoldDB" id="A0A5P0ZJH8"/>
<dbReference type="Gene3D" id="3.40.630.190">
    <property type="entry name" value="LCP protein"/>
    <property type="match status" value="1"/>
</dbReference>
<organism evidence="3 4">
    <name type="scientific">Companilactobacillus mishanensis</name>
    <dbReference type="NCBI Taxonomy" id="2486008"/>
    <lineage>
        <taxon>Bacteria</taxon>
        <taxon>Bacillati</taxon>
        <taxon>Bacillota</taxon>
        <taxon>Bacilli</taxon>
        <taxon>Lactobacillales</taxon>
        <taxon>Lactobacillaceae</taxon>
        <taxon>Companilactobacillus</taxon>
    </lineage>
</organism>
<name>A0A5P0ZJH8_9LACO</name>
<comment type="similarity">
    <text evidence="1">Belongs to the LytR/CpsA/Psr (LCP) family.</text>
</comment>
<evidence type="ECO:0000259" key="2">
    <source>
        <dbReference type="Pfam" id="PF03816"/>
    </source>
</evidence>
<dbReference type="NCBIfam" id="TIGR00350">
    <property type="entry name" value="lytR_cpsA_psr"/>
    <property type="match status" value="1"/>
</dbReference>
<dbReference type="PANTHER" id="PTHR33392">
    <property type="entry name" value="POLYISOPRENYL-TEICHOIC ACID--PEPTIDOGLYCAN TEICHOIC ACID TRANSFERASE TAGU"/>
    <property type="match status" value="1"/>
</dbReference>
<dbReference type="Pfam" id="PF03816">
    <property type="entry name" value="LytR_cpsA_psr"/>
    <property type="match status" value="1"/>
</dbReference>
<comment type="caution">
    <text evidence="3">The sequence shown here is derived from an EMBL/GenBank/DDBJ whole genome shotgun (WGS) entry which is preliminary data.</text>
</comment>
<dbReference type="OrthoDB" id="27330at2"/>
<evidence type="ECO:0000313" key="4">
    <source>
        <dbReference type="Proteomes" id="UP000380386"/>
    </source>
</evidence>